<feature type="coiled-coil region" evidence="8">
    <location>
        <begin position="35"/>
        <end position="62"/>
    </location>
</feature>
<dbReference type="GO" id="GO:0000775">
    <property type="term" value="C:chromosome, centromeric region"/>
    <property type="evidence" value="ECO:0007669"/>
    <property type="project" value="UniProtKB-SubCell"/>
</dbReference>
<dbReference type="AlphaFoldDB" id="A0A6A5ZUE7"/>
<dbReference type="GO" id="GO:0051382">
    <property type="term" value="P:kinetochore assembly"/>
    <property type="evidence" value="ECO:0007669"/>
    <property type="project" value="InterPro"/>
</dbReference>
<evidence type="ECO:0000256" key="8">
    <source>
        <dbReference type="SAM" id="Coils"/>
    </source>
</evidence>
<dbReference type="PANTHER" id="PTHR14401:SF6">
    <property type="entry name" value="CENTROMERE PROTEIN K"/>
    <property type="match status" value="1"/>
</dbReference>
<evidence type="ECO:0000313" key="9">
    <source>
        <dbReference type="EMBL" id="KAF2121958.1"/>
    </source>
</evidence>
<evidence type="ECO:0000256" key="4">
    <source>
        <dbReference type="ARBA" id="ARBA00022454"/>
    </source>
</evidence>
<protein>
    <recommendedName>
        <fullName evidence="11">Centromere protein Cenp-K</fullName>
    </recommendedName>
</protein>
<evidence type="ECO:0000256" key="7">
    <source>
        <dbReference type="ARBA" id="ARBA00023328"/>
    </source>
</evidence>
<evidence type="ECO:0000256" key="2">
    <source>
        <dbReference type="ARBA" id="ARBA00004584"/>
    </source>
</evidence>
<dbReference type="GO" id="GO:0000070">
    <property type="term" value="P:mitotic sister chromatid segregation"/>
    <property type="evidence" value="ECO:0007669"/>
    <property type="project" value="TreeGrafter"/>
</dbReference>
<dbReference type="InterPro" id="IPR020993">
    <property type="entry name" value="Centromere_CenpK"/>
</dbReference>
<proteinExistence type="inferred from homology"/>
<sequence>MAQSLSDTIANIRQYAVEGREIQEEQMDLDASGTEARLEKTIRELQQRVDEQEAALAESNTDLNAIAFASEDPRKKLKQLLAVTTAYKNLTSTTPYLPNKNKKESVLPALLAARNIRQTVNGTKDAIASTEEKIKRTESQLRVEEANLQDAHAITKAMKNRIERLRTHQIDRSAKTPAQLAKELIQAKRAQQETYDAKIEELTGAMNDFLNDHLSAMIAAEELGGPVVGDMVDPGEGELAAGFTRTGKTKSTKKMPSDSKRQKTIDQIWGSGKTVGDDEPMTEAEAAHDELRTLIEDLFLTLTGPGGGKAYHQLERDSAASRFLVRAKIAQFHPKNAKQMRLIDFGRELDD</sequence>
<dbReference type="PANTHER" id="PTHR14401">
    <property type="entry name" value="CENTROMERE PROTEIN K"/>
    <property type="match status" value="1"/>
</dbReference>
<keyword evidence="6" id="KW-0539">Nucleus</keyword>
<evidence type="ECO:0000313" key="10">
    <source>
        <dbReference type="Proteomes" id="UP000799770"/>
    </source>
</evidence>
<evidence type="ECO:0008006" key="11">
    <source>
        <dbReference type="Google" id="ProtNLM"/>
    </source>
</evidence>
<feature type="coiled-coil region" evidence="8">
    <location>
        <begin position="120"/>
        <end position="154"/>
    </location>
</feature>
<gene>
    <name evidence="9" type="ORF">BDV96DRAFT_483430</name>
</gene>
<keyword evidence="5 8" id="KW-0175">Coiled coil</keyword>
<keyword evidence="4" id="KW-0158">Chromosome</keyword>
<keyword evidence="10" id="KW-1185">Reference proteome</keyword>
<dbReference type="OrthoDB" id="9445768at2759"/>
<evidence type="ECO:0000256" key="5">
    <source>
        <dbReference type="ARBA" id="ARBA00023054"/>
    </source>
</evidence>
<evidence type="ECO:0000256" key="1">
    <source>
        <dbReference type="ARBA" id="ARBA00004123"/>
    </source>
</evidence>
<dbReference type="Proteomes" id="UP000799770">
    <property type="component" value="Unassembled WGS sequence"/>
</dbReference>
<name>A0A6A5ZUE7_9PLEO</name>
<keyword evidence="7" id="KW-0137">Centromere</keyword>
<evidence type="ECO:0000256" key="6">
    <source>
        <dbReference type="ARBA" id="ARBA00023242"/>
    </source>
</evidence>
<reference evidence="9" key="1">
    <citation type="journal article" date="2020" name="Stud. Mycol.">
        <title>101 Dothideomycetes genomes: a test case for predicting lifestyles and emergence of pathogens.</title>
        <authorList>
            <person name="Haridas S."/>
            <person name="Albert R."/>
            <person name="Binder M."/>
            <person name="Bloem J."/>
            <person name="Labutti K."/>
            <person name="Salamov A."/>
            <person name="Andreopoulos B."/>
            <person name="Baker S."/>
            <person name="Barry K."/>
            <person name="Bills G."/>
            <person name="Bluhm B."/>
            <person name="Cannon C."/>
            <person name="Castanera R."/>
            <person name="Culley D."/>
            <person name="Daum C."/>
            <person name="Ezra D."/>
            <person name="Gonzalez J."/>
            <person name="Henrissat B."/>
            <person name="Kuo A."/>
            <person name="Liang C."/>
            <person name="Lipzen A."/>
            <person name="Lutzoni F."/>
            <person name="Magnuson J."/>
            <person name="Mondo S."/>
            <person name="Nolan M."/>
            <person name="Ohm R."/>
            <person name="Pangilinan J."/>
            <person name="Park H.-J."/>
            <person name="Ramirez L."/>
            <person name="Alfaro M."/>
            <person name="Sun H."/>
            <person name="Tritt A."/>
            <person name="Yoshinaga Y."/>
            <person name="Zwiers L.-H."/>
            <person name="Turgeon B."/>
            <person name="Goodwin S."/>
            <person name="Spatafora J."/>
            <person name="Crous P."/>
            <person name="Grigoriev I."/>
        </authorList>
    </citation>
    <scope>NUCLEOTIDE SEQUENCE</scope>
    <source>
        <strain evidence="9">CBS 627.86</strain>
    </source>
</reference>
<comment type="similarity">
    <text evidence="3">Belongs to the CENP-K/MCM22 family.</text>
</comment>
<accession>A0A6A5ZUE7</accession>
<dbReference type="GO" id="GO:0005634">
    <property type="term" value="C:nucleus"/>
    <property type="evidence" value="ECO:0007669"/>
    <property type="project" value="UniProtKB-SubCell"/>
</dbReference>
<evidence type="ECO:0000256" key="3">
    <source>
        <dbReference type="ARBA" id="ARBA00005795"/>
    </source>
</evidence>
<comment type="subcellular location">
    <subcellularLocation>
        <location evidence="2">Chromosome</location>
        <location evidence="2">Centromere</location>
    </subcellularLocation>
    <subcellularLocation>
        <location evidence="1">Nucleus</location>
    </subcellularLocation>
</comment>
<organism evidence="9 10">
    <name type="scientific">Lophiotrema nucula</name>
    <dbReference type="NCBI Taxonomy" id="690887"/>
    <lineage>
        <taxon>Eukaryota</taxon>
        <taxon>Fungi</taxon>
        <taxon>Dikarya</taxon>
        <taxon>Ascomycota</taxon>
        <taxon>Pezizomycotina</taxon>
        <taxon>Dothideomycetes</taxon>
        <taxon>Pleosporomycetidae</taxon>
        <taxon>Pleosporales</taxon>
        <taxon>Lophiotremataceae</taxon>
        <taxon>Lophiotrema</taxon>
    </lineage>
</organism>
<dbReference type="EMBL" id="ML977311">
    <property type="protein sequence ID" value="KAF2121958.1"/>
    <property type="molecule type" value="Genomic_DNA"/>
</dbReference>